<evidence type="ECO:0000256" key="2">
    <source>
        <dbReference type="SAM" id="SignalP"/>
    </source>
</evidence>
<organism evidence="3 4">
    <name type="scientific">Phytophthora pseudosyringae</name>
    <dbReference type="NCBI Taxonomy" id="221518"/>
    <lineage>
        <taxon>Eukaryota</taxon>
        <taxon>Sar</taxon>
        <taxon>Stramenopiles</taxon>
        <taxon>Oomycota</taxon>
        <taxon>Peronosporomycetes</taxon>
        <taxon>Peronosporales</taxon>
        <taxon>Peronosporaceae</taxon>
        <taxon>Phytophthora</taxon>
    </lineage>
</organism>
<name>A0A8T1VSH8_9STRA</name>
<comment type="caution">
    <text evidence="3">The sequence shown here is derived from an EMBL/GenBank/DDBJ whole genome shotgun (WGS) entry which is preliminary data.</text>
</comment>
<gene>
    <name evidence="3" type="ORF">PHYPSEUDO_003955</name>
</gene>
<evidence type="ECO:0000256" key="1">
    <source>
        <dbReference type="SAM" id="Phobius"/>
    </source>
</evidence>
<protein>
    <recommendedName>
        <fullName evidence="5">TKL protein kinase</fullName>
    </recommendedName>
</protein>
<accession>A0A8T1VSH8</accession>
<keyword evidence="4" id="KW-1185">Reference proteome</keyword>
<keyword evidence="1" id="KW-0472">Membrane</keyword>
<reference evidence="3" key="1">
    <citation type="submission" date="2021-02" db="EMBL/GenBank/DDBJ databases">
        <authorList>
            <person name="Palmer J.M."/>
        </authorList>
    </citation>
    <scope>NUCLEOTIDE SEQUENCE</scope>
    <source>
        <strain evidence="3">SCRP734</strain>
    </source>
</reference>
<dbReference type="AlphaFoldDB" id="A0A8T1VSH8"/>
<proteinExistence type="predicted"/>
<evidence type="ECO:0008006" key="5">
    <source>
        <dbReference type="Google" id="ProtNLM"/>
    </source>
</evidence>
<dbReference type="Proteomes" id="UP000694044">
    <property type="component" value="Unassembled WGS sequence"/>
</dbReference>
<feature type="signal peptide" evidence="2">
    <location>
        <begin position="1"/>
        <end position="20"/>
    </location>
</feature>
<dbReference type="OrthoDB" id="107001at2759"/>
<keyword evidence="1" id="KW-1133">Transmembrane helix</keyword>
<evidence type="ECO:0000313" key="3">
    <source>
        <dbReference type="EMBL" id="KAG7383168.1"/>
    </source>
</evidence>
<feature type="transmembrane region" description="Helical" evidence="1">
    <location>
        <begin position="537"/>
        <end position="556"/>
    </location>
</feature>
<keyword evidence="2" id="KW-0732">Signal</keyword>
<keyword evidence="1" id="KW-0812">Transmembrane</keyword>
<dbReference type="EMBL" id="JAGDFM010000184">
    <property type="protein sequence ID" value="KAG7383168.1"/>
    <property type="molecule type" value="Genomic_DNA"/>
</dbReference>
<evidence type="ECO:0000313" key="4">
    <source>
        <dbReference type="Proteomes" id="UP000694044"/>
    </source>
</evidence>
<feature type="chain" id="PRO_5035904731" description="TKL protein kinase" evidence="2">
    <location>
        <begin position="21"/>
        <end position="604"/>
    </location>
</feature>
<sequence>MAGLLRQPLLLLLFFSTAAATTYSIQSYYSGGNCDGTPYGVLGLENANCTTDTCSPYDGNSSTVHVDMVSVECSTDYIPAMRQKFGDSPYLLVVSFGDAYYWDDTCTALNCAYGLPASSNCVGSFNMTHNSYAVGRLETNGSASLQHFTENSCLANSWVTTERATKETLYSHSCDQYGFQWYSSRDDSDSGSGTGTVAITGIVCGTLALTLSILVSSVCYRHRVNAKSRENQLPSFVFDKPTLAGEKHPQGLWNDDVIIAKRVPRDKVVTQQLISRGAFGTVPTPPVLEARTALTWLKPQARHTETVKCATCHRNSHRKVDVTFELELVPSPCFACALLLLVPTPEIWPLAAEITYTAENFYSYSDSCGGAQNVIRVTENANCTKVTCFQDASNNTVRTECLSDYTEDMRLSLSAEYIVQSVYKDSDCTAFSYAIGYRVTDRCMPGYFEWETLQRLFYFTATVEDDGSARIEFFSSCPSAYYFLVNNVVAGDIATKNIGASSACVADSASAVFPGYHQWFTRGTDVDKNDGLSGGTIAGIVIGCVLVTFSIVAAIVKCHRENERQALADDPVSVVVTSLDDLADLAGEAVLQLAAFVEDLSNNS</sequence>